<accession>A0A8J2RA19</accession>
<feature type="signal peptide" evidence="2">
    <location>
        <begin position="1"/>
        <end position="28"/>
    </location>
</feature>
<dbReference type="AlphaFoldDB" id="A0A8J2RA19"/>
<dbReference type="EMBL" id="CAKKLH010000026">
    <property type="protein sequence ID" value="CAH0099887.1"/>
    <property type="molecule type" value="Genomic_DNA"/>
</dbReference>
<feature type="chain" id="PRO_5035173811" evidence="2">
    <location>
        <begin position="29"/>
        <end position="559"/>
    </location>
</feature>
<gene>
    <name evidence="3" type="ORF">DGAL_LOCUS2045</name>
</gene>
<keyword evidence="4" id="KW-1185">Reference proteome</keyword>
<dbReference type="Proteomes" id="UP000789390">
    <property type="component" value="Unassembled WGS sequence"/>
</dbReference>
<evidence type="ECO:0000256" key="1">
    <source>
        <dbReference type="SAM" id="MobiDB-lite"/>
    </source>
</evidence>
<evidence type="ECO:0000256" key="2">
    <source>
        <dbReference type="SAM" id="SignalP"/>
    </source>
</evidence>
<reference evidence="3" key="1">
    <citation type="submission" date="2021-11" db="EMBL/GenBank/DDBJ databases">
        <authorList>
            <person name="Schell T."/>
        </authorList>
    </citation>
    <scope>NUCLEOTIDE SEQUENCE</scope>
    <source>
        <strain evidence="3">M5</strain>
    </source>
</reference>
<keyword evidence="2" id="KW-0732">Signal</keyword>
<proteinExistence type="predicted"/>
<evidence type="ECO:0000313" key="3">
    <source>
        <dbReference type="EMBL" id="CAH0099887.1"/>
    </source>
</evidence>
<name>A0A8J2RA19_9CRUS</name>
<organism evidence="3 4">
    <name type="scientific">Daphnia galeata</name>
    <dbReference type="NCBI Taxonomy" id="27404"/>
    <lineage>
        <taxon>Eukaryota</taxon>
        <taxon>Metazoa</taxon>
        <taxon>Ecdysozoa</taxon>
        <taxon>Arthropoda</taxon>
        <taxon>Crustacea</taxon>
        <taxon>Branchiopoda</taxon>
        <taxon>Diplostraca</taxon>
        <taxon>Cladocera</taxon>
        <taxon>Anomopoda</taxon>
        <taxon>Daphniidae</taxon>
        <taxon>Daphnia</taxon>
    </lineage>
</organism>
<dbReference type="OrthoDB" id="6342839at2759"/>
<comment type="caution">
    <text evidence="3">The sequence shown here is derived from an EMBL/GenBank/DDBJ whole genome shotgun (WGS) entry which is preliminary data.</text>
</comment>
<feature type="region of interest" description="Disordered" evidence="1">
    <location>
        <begin position="520"/>
        <end position="542"/>
    </location>
</feature>
<evidence type="ECO:0000313" key="4">
    <source>
        <dbReference type="Proteomes" id="UP000789390"/>
    </source>
</evidence>
<protein>
    <submittedName>
        <fullName evidence="3">Uncharacterized protein</fullName>
    </submittedName>
</protein>
<sequence length="559" mass="63227">MRFQIQRTHKQMLLVAAICAVLIHGAFSAPSPSNVEDDLPSASDNEDSDENPILIFAAKILVKQVGCAIAVRHARNCGVRELPIPLERLPEEDEIDQSVADILRSRQIHYQILLNHMDVYVFEPRLARRTLYDMELLALVSSIHSFNLMPLDIIHTFLVGAVAVLLTFNGAESFTLGRNVSTISLDLDDHVDSSNETNGRDDHLDSLELIQNNETSIEDVLDIHQHHNSLETNNRRFIKQDFKLALLNQTTNASLVLVVTDDDNLSLEDIAFLEQQKNKTNDTINHHQQLHLLIDTLKVKSDLVKRNAPTDPFVIQQQDGLSSHGVTPVQQRFDDHSLEDQQHFVLSHEDILLLSVLEQQPIFGVFGHPLSDDLYLVKEYLGDYYFWEMDDELSRAYLMRWVMVKDITKLFGSNIMDTRPKKLTADHFAQFTPVLPMTDDEIHALSPMLLVAAICAVLFHGALSSPSPSNFDDDDLMMRSDNDNEDPDQNPILIYLAKRFIKKVGCKAAMKYATKKCGVPQPTTAVPQKRSPADAEDDDELDQSKLKCKAAKFITRFCK</sequence>